<accession>F0P1N1</accession>
<evidence type="ECO:0008006" key="3">
    <source>
        <dbReference type="Google" id="ProtNLM"/>
    </source>
</evidence>
<dbReference type="KEGG" id="wvi:Weevi_0949"/>
<dbReference type="HOGENOM" id="CLU_1510022_0_0_10"/>
<dbReference type="RefSeq" id="WP_013598049.1">
    <property type="nucleotide sequence ID" value="NC_015144.1"/>
</dbReference>
<dbReference type="OrthoDB" id="662756at2"/>
<dbReference type="PROSITE" id="PS51257">
    <property type="entry name" value="PROKAR_LIPOPROTEIN"/>
    <property type="match status" value="1"/>
</dbReference>
<organism evidence="1 2">
    <name type="scientific">Weeksella virosa (strain ATCC 43766 / DSM 16922 / JCM 21250 / CCUG 30538 / CDC 9751 / IAM 14551 / NBRC 16016 / NCTC 11634 / CL345/78)</name>
    <dbReference type="NCBI Taxonomy" id="865938"/>
    <lineage>
        <taxon>Bacteria</taxon>
        <taxon>Pseudomonadati</taxon>
        <taxon>Bacteroidota</taxon>
        <taxon>Flavobacteriia</taxon>
        <taxon>Flavobacteriales</taxon>
        <taxon>Weeksellaceae</taxon>
        <taxon>Weeksella</taxon>
    </lineage>
</organism>
<gene>
    <name evidence="1" type="ordered locus">Weevi_0949</name>
</gene>
<evidence type="ECO:0000313" key="1">
    <source>
        <dbReference type="EMBL" id="ADX67659.1"/>
    </source>
</evidence>
<dbReference type="AlphaFoldDB" id="F0P1N1"/>
<reference evidence="2" key="2">
    <citation type="journal article" date="2011" name="Stand. Genomic Sci.">
        <title>Complete genome sequence of Weeksella virosa type strain (9751T).</title>
        <authorList>
            <person name="Lang E."/>
            <person name="Teshima H."/>
            <person name="Lucas S."/>
            <person name="Lapidus A."/>
            <person name="Hammon N."/>
            <person name="Deshpande S."/>
            <person name="Nolan M."/>
            <person name="Cheng J."/>
            <person name="Pitluck S."/>
            <person name="Liolios K."/>
            <person name="Pagani I."/>
            <person name="Mikhailova N."/>
            <person name="Ivanova N."/>
            <person name="Mavromatis K."/>
            <person name="Pati A."/>
            <person name="Tapia R."/>
            <person name="Han C."/>
            <person name="Goodwin L."/>
            <person name="Chen A."/>
            <person name="Palaniappan K."/>
            <person name="Land M."/>
            <person name="Hauser L."/>
            <person name="Chang Y."/>
            <person name="Jeffries C."/>
            <person name="Brambilla E."/>
            <person name="Kopitz M."/>
            <person name="Rohde M."/>
            <person name="Goker M."/>
            <person name="Tindall B."/>
            <person name="Detter J."/>
            <person name="Woyke T."/>
            <person name="Bristow J."/>
            <person name="Eisen J."/>
            <person name="Markowitz V."/>
            <person name="Hugenholtz P."/>
            <person name="Klenk H."/>
            <person name="Kyrpides N."/>
        </authorList>
    </citation>
    <scope>NUCLEOTIDE SEQUENCE [LARGE SCALE GENOMIC DNA]</scope>
    <source>
        <strain evidence="2">ATCC 43766 / DSM 16922 / JCM 21250 / NBRC 16016 / NCTC 11634 / CL345/78</strain>
    </source>
</reference>
<sequence length="178" mass="20759">MKKNTYYLLIITILMSFFACMSYDEEDYNFGTKETFTFDDVLYVLNDSLNAQNPTAEFINLGTNENGLKIGKFVLTGFLKENTEDKEKKVILSSTFYFDTIKGWTGEYTKNDNRKPSHFFDPQETYYELTSTGEKILAKDGFFRIKDHGHNLVTLQIDLQYNDDKHAKALISRKFKIE</sequence>
<keyword evidence="2" id="KW-1185">Reference proteome</keyword>
<dbReference type="Proteomes" id="UP000008641">
    <property type="component" value="Chromosome"/>
</dbReference>
<dbReference type="EMBL" id="CP002455">
    <property type="protein sequence ID" value="ADX67659.1"/>
    <property type="molecule type" value="Genomic_DNA"/>
</dbReference>
<protein>
    <recommendedName>
        <fullName evidence="3">Lipoprotein</fullName>
    </recommendedName>
</protein>
<reference evidence="1 2" key="1">
    <citation type="journal article" date="2011" name="Stand. Genomic Sci.">
        <title>Complete genome sequence of Weeksella virosa type strain (9751).</title>
        <authorList>
            <person name="Lang E."/>
            <person name="Teshima H."/>
            <person name="Lucas S."/>
            <person name="Lapidus A."/>
            <person name="Hammon N."/>
            <person name="Deshpande S."/>
            <person name="Nolan M."/>
            <person name="Cheng J.F."/>
            <person name="Pitluck S."/>
            <person name="Liolios K."/>
            <person name="Pagani I."/>
            <person name="Mikhailova N."/>
            <person name="Ivanova N."/>
            <person name="Mavromatis K."/>
            <person name="Pati A."/>
            <person name="Tapia R."/>
            <person name="Han C."/>
            <person name="Goodwin L."/>
            <person name="Chen A."/>
            <person name="Palaniappan K."/>
            <person name="Land M."/>
            <person name="Hauser L."/>
            <person name="Chang Y.J."/>
            <person name="Jeffries C.D."/>
            <person name="Brambilla E.M."/>
            <person name="Kopitz M."/>
            <person name="Rohde M."/>
            <person name="Goker M."/>
            <person name="Tindall B.J."/>
            <person name="Detter J.C."/>
            <person name="Woyke T."/>
            <person name="Bristow J."/>
            <person name="Eisen J.A."/>
            <person name="Markowitz V."/>
            <person name="Hugenholtz P."/>
            <person name="Klenk H.P."/>
            <person name="Kyrpides N.C."/>
        </authorList>
    </citation>
    <scope>NUCLEOTIDE SEQUENCE [LARGE SCALE GENOMIC DNA]</scope>
    <source>
        <strain evidence="2">ATCC 43766 / DSM 16922 / JCM 21250 / NBRC 16016 / NCTC 11634 / CL345/78</strain>
    </source>
</reference>
<evidence type="ECO:0000313" key="2">
    <source>
        <dbReference type="Proteomes" id="UP000008641"/>
    </source>
</evidence>
<proteinExistence type="predicted"/>
<name>F0P1N1_WEEVC</name>
<dbReference type="STRING" id="865938.Weevi_0949"/>